<dbReference type="Proteomes" id="UP000217199">
    <property type="component" value="Unassembled WGS sequence"/>
</dbReference>
<keyword evidence="4" id="KW-1185">Reference proteome</keyword>
<dbReference type="InterPro" id="IPR001841">
    <property type="entry name" value="Znf_RING"/>
</dbReference>
<evidence type="ECO:0000256" key="1">
    <source>
        <dbReference type="SAM" id="MobiDB-lite"/>
    </source>
</evidence>
<dbReference type="Gene3D" id="3.30.40.10">
    <property type="entry name" value="Zinc/RING finger domain, C3HC4 (zinc finger)"/>
    <property type="match status" value="1"/>
</dbReference>
<dbReference type="GO" id="GO:0005737">
    <property type="term" value="C:cytoplasm"/>
    <property type="evidence" value="ECO:0007669"/>
    <property type="project" value="TreeGrafter"/>
</dbReference>
<dbReference type="AlphaFoldDB" id="A0A286U7A0"/>
<feature type="region of interest" description="Disordered" evidence="1">
    <location>
        <begin position="595"/>
        <end position="643"/>
    </location>
</feature>
<feature type="compositionally biased region" description="Basic and acidic residues" evidence="1">
    <location>
        <begin position="701"/>
        <end position="710"/>
    </location>
</feature>
<feature type="domain" description="RING-type" evidence="2">
    <location>
        <begin position="554"/>
        <end position="655"/>
    </location>
</feature>
<dbReference type="OrthoDB" id="1711136at2759"/>
<comment type="caution">
    <text evidence="3">The sequence shown here is derived from an EMBL/GenBank/DDBJ whole genome shotgun (WGS) entry which is preliminary data.</text>
</comment>
<feature type="region of interest" description="Disordered" evidence="1">
    <location>
        <begin position="412"/>
        <end position="467"/>
    </location>
</feature>
<feature type="compositionally biased region" description="Gly residues" evidence="1">
    <location>
        <begin position="741"/>
        <end position="757"/>
    </location>
</feature>
<sequence length="771" mass="80937">MAAVFSWYNQQYASWNRMRRLHVPPFLARTDTRTSRTATAIHTETVTGAPGDVVINMNEIVPQSAEKKDNKDTLFGPSVGVTNNTPDWCSGFKENDDNDDEKKDFIDELTPDVVKEWIRRSKDPSEPTTTLQALVNLKRPSIRLSPLVAHPDSEDHHQHQQHGLEFEFDCDAPRCSISLYAIGVPAHLGEDNEKDITENSSPAAANSDYLHLFETSMNGGFSQKLALADGAILELARLEAAGRVYREERNKAAASAKEEQAGGEGGGGKEGAQSSSSSTPENADSQNDHSHENHKRRLTFFKKKGHSQTANQGQGSGSRAVAQPAVATAGPALAVVDTEASVTPGLSQQNQNTLATFFAGGEAERVKRKREEEETGVRLAIRLSARDEEGKVLGVRNEQITYLHIVRHGPLLATTSPSATGTESSGAASSTSNSSEGGGSGGAGARQSKDQERNAKHEGEDSEKEDTRPWVVHVVKREARIGLHTFQLHEIYGLTSHSTATTTPSADHAPVSASAPSPATTNSTEHTYPPPPTTGGGGTTGHNDADEDDAASECLLCLSSPREVVLLPCRHLVACRECAVNMVEFGAGGTVTQPEAEAGTGGASGNANTNNGDGANGAAAAAAGDNATAAPAPAPAPAPTARRKRKAKGWFCPVCRQPYTSLLRITTTPPPLQTGYGASSEGAETGTGADAKRISVTSSLEPEHPEHLERPVANGDSTSETPVESGTARGGTLARMLSALGSGGANNNNGGGGGGGETAAASQTRDLERGV</sequence>
<feature type="compositionally biased region" description="Low complexity" evidence="1">
    <location>
        <begin position="499"/>
        <end position="519"/>
    </location>
</feature>
<dbReference type="STRING" id="2282107.A0A286U7A0"/>
<protein>
    <submittedName>
        <fullName evidence="3">Hydroxyproline-rich glyco</fullName>
    </submittedName>
</protein>
<feature type="compositionally biased region" description="Low complexity" evidence="1">
    <location>
        <begin position="413"/>
        <end position="435"/>
    </location>
</feature>
<dbReference type="InParanoid" id="A0A286U7A0"/>
<proteinExistence type="predicted"/>
<gene>
    <name evidence="3" type="ORF">PNOK_0922500</name>
</gene>
<dbReference type="GO" id="GO:0008270">
    <property type="term" value="F:zinc ion binding"/>
    <property type="evidence" value="ECO:0007669"/>
    <property type="project" value="UniProtKB-KW"/>
</dbReference>
<feature type="region of interest" description="Disordered" evidence="1">
    <location>
        <begin position="665"/>
        <end position="771"/>
    </location>
</feature>
<evidence type="ECO:0000313" key="4">
    <source>
        <dbReference type="Proteomes" id="UP000217199"/>
    </source>
</evidence>
<dbReference type="PANTHER" id="PTHR22996">
    <property type="entry name" value="MAHOGUNIN"/>
    <property type="match status" value="1"/>
</dbReference>
<feature type="compositionally biased region" description="Low complexity" evidence="1">
    <location>
        <begin position="605"/>
        <end position="631"/>
    </location>
</feature>
<evidence type="ECO:0000259" key="2">
    <source>
        <dbReference type="SMART" id="SM00184"/>
    </source>
</evidence>
<dbReference type="InterPro" id="IPR013083">
    <property type="entry name" value="Znf_RING/FYVE/PHD"/>
</dbReference>
<evidence type="ECO:0000313" key="3">
    <source>
        <dbReference type="EMBL" id="PAV15461.1"/>
    </source>
</evidence>
<organism evidence="3 4">
    <name type="scientific">Pyrrhoderma noxium</name>
    <dbReference type="NCBI Taxonomy" id="2282107"/>
    <lineage>
        <taxon>Eukaryota</taxon>
        <taxon>Fungi</taxon>
        <taxon>Dikarya</taxon>
        <taxon>Basidiomycota</taxon>
        <taxon>Agaricomycotina</taxon>
        <taxon>Agaricomycetes</taxon>
        <taxon>Hymenochaetales</taxon>
        <taxon>Hymenochaetaceae</taxon>
        <taxon>Pyrrhoderma</taxon>
    </lineage>
</organism>
<feature type="region of interest" description="Disordered" evidence="1">
    <location>
        <begin position="252"/>
        <end position="324"/>
    </location>
</feature>
<feature type="compositionally biased region" description="Basic and acidic residues" evidence="1">
    <location>
        <begin position="447"/>
        <end position="459"/>
    </location>
</feature>
<dbReference type="SMART" id="SM00184">
    <property type="entry name" value="RING"/>
    <property type="match status" value="1"/>
</dbReference>
<dbReference type="GO" id="GO:0061630">
    <property type="term" value="F:ubiquitin protein ligase activity"/>
    <property type="evidence" value="ECO:0007669"/>
    <property type="project" value="UniProtKB-EC"/>
</dbReference>
<name>A0A286U7A0_9AGAM</name>
<feature type="compositionally biased region" description="Polar residues" evidence="1">
    <location>
        <begin position="715"/>
        <end position="724"/>
    </location>
</feature>
<feature type="region of interest" description="Disordered" evidence="1">
    <location>
        <begin position="499"/>
        <end position="546"/>
    </location>
</feature>
<dbReference type="GO" id="GO:0016567">
    <property type="term" value="P:protein ubiquitination"/>
    <property type="evidence" value="ECO:0007669"/>
    <property type="project" value="TreeGrafter"/>
</dbReference>
<accession>A0A286U7A0</accession>
<dbReference type="Pfam" id="PF13920">
    <property type="entry name" value="zf-C3HC4_3"/>
    <property type="match status" value="1"/>
</dbReference>
<dbReference type="EMBL" id="NBII01000010">
    <property type="protein sequence ID" value="PAV15461.1"/>
    <property type="molecule type" value="Genomic_DNA"/>
</dbReference>
<dbReference type="InterPro" id="IPR045194">
    <property type="entry name" value="MGRN1/RNF157-like"/>
</dbReference>
<dbReference type="PANTHER" id="PTHR22996:SF0">
    <property type="entry name" value="RE60872P-RELATED"/>
    <property type="match status" value="1"/>
</dbReference>
<feature type="compositionally biased region" description="Basic residues" evidence="1">
    <location>
        <begin position="292"/>
        <end position="306"/>
    </location>
</feature>
<reference evidence="3 4" key="1">
    <citation type="journal article" date="2017" name="Mol. Ecol.">
        <title>Comparative and population genomic landscape of Phellinus noxius: A hypervariable fungus causing root rot in trees.</title>
        <authorList>
            <person name="Chung C.L."/>
            <person name="Lee T.J."/>
            <person name="Akiba M."/>
            <person name="Lee H.H."/>
            <person name="Kuo T.H."/>
            <person name="Liu D."/>
            <person name="Ke H.M."/>
            <person name="Yokoi T."/>
            <person name="Roa M.B."/>
            <person name="Lu M.J."/>
            <person name="Chang Y.Y."/>
            <person name="Ann P.J."/>
            <person name="Tsai J.N."/>
            <person name="Chen C.Y."/>
            <person name="Tzean S.S."/>
            <person name="Ota Y."/>
            <person name="Hattori T."/>
            <person name="Sahashi N."/>
            <person name="Liou R.F."/>
            <person name="Kikuchi T."/>
            <person name="Tsai I.J."/>
        </authorList>
    </citation>
    <scope>NUCLEOTIDE SEQUENCE [LARGE SCALE GENOMIC DNA]</scope>
    <source>
        <strain evidence="3 4">FFPRI411160</strain>
    </source>
</reference>